<proteinExistence type="predicted"/>
<evidence type="ECO:0000313" key="2">
    <source>
        <dbReference type="EMBL" id="SHI39725.1"/>
    </source>
</evidence>
<feature type="compositionally biased region" description="Pro residues" evidence="1">
    <location>
        <begin position="153"/>
        <end position="165"/>
    </location>
</feature>
<evidence type="ECO:0000256" key="1">
    <source>
        <dbReference type="SAM" id="MobiDB-lite"/>
    </source>
</evidence>
<feature type="compositionally biased region" description="Low complexity" evidence="1">
    <location>
        <begin position="166"/>
        <end position="182"/>
    </location>
</feature>
<accession>A0A1M6ATC6</accession>
<dbReference type="EMBL" id="FQXZ01000039">
    <property type="protein sequence ID" value="SHI39725.1"/>
    <property type="molecule type" value="Genomic_DNA"/>
</dbReference>
<gene>
    <name evidence="2" type="ORF">VA7868_03662</name>
</gene>
<keyword evidence="3" id="KW-1185">Reference proteome</keyword>
<reference evidence="2 3" key="1">
    <citation type="submission" date="2016-11" db="EMBL/GenBank/DDBJ databases">
        <authorList>
            <person name="Jaros S."/>
            <person name="Januszkiewicz K."/>
            <person name="Wedrychowicz H."/>
        </authorList>
    </citation>
    <scope>NUCLEOTIDE SEQUENCE [LARGE SCALE GENOMIC DNA]</scope>
    <source>
        <strain evidence="2 3">CECT 7868</strain>
    </source>
</reference>
<name>A0A1M6ATC6_9VIBR</name>
<sequence>MIKKECCRVSKIERCGALLSEPEERQRLIDFLRLHSPFSQSQAALFTIECLTSCSFNGRNLNHNLNLVQMLATLAESAGFIVGGRVVGATPAFCTGIHCRGPLSGVQTRRAEWVTGAEHREIIKEKYQRHFSLRTFICCLLIRTMIDQEKSSKPPPKSSKPPLSKPPKSLLSKPLSPNPLLSKKPELSAKPLSFAKVPLSTP</sequence>
<feature type="region of interest" description="Disordered" evidence="1">
    <location>
        <begin position="149"/>
        <end position="185"/>
    </location>
</feature>
<dbReference type="Proteomes" id="UP000184608">
    <property type="component" value="Unassembled WGS sequence"/>
</dbReference>
<organism evidence="2 3">
    <name type="scientific">Vibrio aerogenes CECT 7868</name>
    <dbReference type="NCBI Taxonomy" id="1216006"/>
    <lineage>
        <taxon>Bacteria</taxon>
        <taxon>Pseudomonadati</taxon>
        <taxon>Pseudomonadota</taxon>
        <taxon>Gammaproteobacteria</taxon>
        <taxon>Vibrionales</taxon>
        <taxon>Vibrionaceae</taxon>
        <taxon>Vibrio</taxon>
    </lineage>
</organism>
<evidence type="ECO:0000313" key="3">
    <source>
        <dbReference type="Proteomes" id="UP000184608"/>
    </source>
</evidence>
<protein>
    <submittedName>
        <fullName evidence="2">Uncharacterized protein</fullName>
    </submittedName>
</protein>
<dbReference type="AlphaFoldDB" id="A0A1M6ATC6"/>